<comment type="cofactor">
    <cofactor evidence="1">
        <name>Mg(2+)</name>
        <dbReference type="ChEBI" id="CHEBI:18420"/>
    </cofactor>
</comment>
<accession>I3WW32</accession>
<gene>
    <name evidence="4" type="ORF">ZZ1p0222</name>
</gene>
<dbReference type="PANTHER" id="PTHR43046">
    <property type="entry name" value="GDP-MANNOSE MANNOSYL HYDROLASE"/>
    <property type="match status" value="1"/>
</dbReference>
<dbReference type="OrthoDB" id="26754at10239"/>
<dbReference type="PRINTS" id="PR00502">
    <property type="entry name" value="NUDIXFAMILY"/>
</dbReference>
<dbReference type="Gene3D" id="3.90.79.10">
    <property type="entry name" value="Nucleoside Triphosphate Pyrophosphohydrolase"/>
    <property type="match status" value="1"/>
</dbReference>
<dbReference type="PANTHER" id="PTHR43046:SF2">
    <property type="entry name" value="8-OXO-DGTP DIPHOSPHATASE-RELATED"/>
    <property type="match status" value="1"/>
</dbReference>
<dbReference type="Pfam" id="PF00293">
    <property type="entry name" value="NUDIX"/>
    <property type="match status" value="1"/>
</dbReference>
<evidence type="ECO:0000256" key="1">
    <source>
        <dbReference type="ARBA" id="ARBA00001946"/>
    </source>
</evidence>
<dbReference type="InterPro" id="IPR000086">
    <property type="entry name" value="NUDIX_hydrolase_dom"/>
</dbReference>
<dbReference type="PROSITE" id="PS00893">
    <property type="entry name" value="NUDIX_BOX"/>
    <property type="match status" value="1"/>
</dbReference>
<sequence length="177" mass="20202">MRYSACTLIIDPKTNKILGVSRKNDHNDFGLPGGKADPGETPEECAIRETLEETGYTVNLVNSDRFVECDNSSEWEVSTFLAVIDYTVPRQEVAESETGLVKWVDPLDLMQGHFKDYNARMLRHFGLAEQYRLICENNYGYEETWLVIHVNKIEAIKELLHHKKGKATIIRSEVVAL</sequence>
<dbReference type="Proteomes" id="UP000204195">
    <property type="component" value="Segment"/>
</dbReference>
<dbReference type="InterPro" id="IPR015797">
    <property type="entry name" value="NUDIX_hydrolase-like_dom_sf"/>
</dbReference>
<reference evidence="4 5" key="1">
    <citation type="journal article" date="2012" name="BMC Microbiol.">
        <title>Isolation and characterization of ZZ1, a novel lytic phage that infects Acinetobacter baumannii clinical isolates.</title>
        <authorList>
            <person name="Jin J."/>
            <person name="Li Z.J."/>
            <person name="Wang S.W."/>
            <person name="Wang S.M."/>
            <person name="Huang D.H."/>
            <person name="Li Y.H."/>
            <person name="Ma Y.Y."/>
            <person name="Wang J."/>
            <person name="Liu F."/>
            <person name="Chen X.D."/>
            <person name="Li G.X."/>
            <person name="Wang X.T."/>
            <person name="Wang Z.Q."/>
            <person name="Zhao G.Q."/>
        </authorList>
    </citation>
    <scope>NUCLEOTIDE SEQUENCE [LARGE SCALE GENOMIC DNA]</scope>
</reference>
<dbReference type="RefSeq" id="YP_006489065.1">
    <property type="nucleotide sequence ID" value="NC_018087.3"/>
</dbReference>
<dbReference type="CDD" id="cd02883">
    <property type="entry name" value="NUDIX_Hydrolase"/>
    <property type="match status" value="1"/>
</dbReference>
<protein>
    <submittedName>
        <fullName evidence="4">Bacterial NUDIX hydrolase</fullName>
    </submittedName>
</protein>
<organism evidence="4 5">
    <name type="scientific">Acinetobacter phage ZZ1</name>
    <dbReference type="NCBI Taxonomy" id="1049283"/>
    <lineage>
        <taxon>Viruses</taxon>
        <taxon>Duplodnaviria</taxon>
        <taxon>Heunggongvirae</taxon>
        <taxon>Uroviricota</taxon>
        <taxon>Caudoviricetes</taxon>
        <taxon>Pantevenvirales</taxon>
        <taxon>Straboviridae</taxon>
        <taxon>Twarogvirinae</taxon>
        <taxon>Zedzedvirus</taxon>
        <taxon>Zedzedvirus zz1</taxon>
    </lineage>
</organism>
<dbReference type="InterPro" id="IPR020476">
    <property type="entry name" value="Nudix_hydrolase"/>
</dbReference>
<dbReference type="GO" id="GO:0016787">
    <property type="term" value="F:hydrolase activity"/>
    <property type="evidence" value="ECO:0007669"/>
    <property type="project" value="UniProtKB-KW"/>
</dbReference>
<proteinExistence type="predicted"/>
<keyword evidence="2 4" id="KW-0378">Hydrolase</keyword>
<dbReference type="EMBL" id="HQ698922">
    <property type="protein sequence ID" value="AFL47702.1"/>
    <property type="molecule type" value="Genomic_DNA"/>
</dbReference>
<name>I3WW32_9CAUD</name>
<dbReference type="InterPro" id="IPR020084">
    <property type="entry name" value="NUDIX_hydrolase_CS"/>
</dbReference>
<evidence type="ECO:0000313" key="5">
    <source>
        <dbReference type="Proteomes" id="UP000204195"/>
    </source>
</evidence>
<evidence type="ECO:0000256" key="2">
    <source>
        <dbReference type="ARBA" id="ARBA00022801"/>
    </source>
</evidence>
<dbReference type="KEGG" id="vg:13165158"/>
<dbReference type="GeneID" id="13165158"/>
<dbReference type="PROSITE" id="PS51462">
    <property type="entry name" value="NUDIX"/>
    <property type="match status" value="1"/>
</dbReference>
<keyword evidence="5" id="KW-1185">Reference proteome</keyword>
<dbReference type="SUPFAM" id="SSF55811">
    <property type="entry name" value="Nudix"/>
    <property type="match status" value="1"/>
</dbReference>
<feature type="domain" description="Nudix hydrolase" evidence="3">
    <location>
        <begin position="1"/>
        <end position="127"/>
    </location>
</feature>
<evidence type="ECO:0000259" key="3">
    <source>
        <dbReference type="PROSITE" id="PS51462"/>
    </source>
</evidence>
<evidence type="ECO:0000313" key="4">
    <source>
        <dbReference type="EMBL" id="AFL47702.1"/>
    </source>
</evidence>